<dbReference type="CDD" id="cd23701">
    <property type="entry name" value="At1g26750"/>
    <property type="match status" value="1"/>
</dbReference>
<feature type="region of interest" description="Disordered" evidence="8">
    <location>
        <begin position="285"/>
        <end position="319"/>
    </location>
</feature>
<dbReference type="PANTHER" id="PTHR37799:SF1">
    <property type="entry name" value="SMALL RIBOSOMAL SUBUNIT PROTEIN MS23"/>
    <property type="match status" value="1"/>
</dbReference>
<sequence>MPRRLASQVHLATSRLLKAGVILQPPAWYDAVLTYPPIPLPPRSTPPRPIYWREKDLREPQRGESDSHRIPFDLPLKNFTERAKLAARRQKKSPAPRPQPIEYTEDLIRRQFFKDHPFEAFRPRSLIELDTIREEHPIQGDELGSSESTWTAIRFATHLHEHHSFPISKAYNHAVAQFRSLRSEHYISTLFAVNEAKFYGAKFAPNQLERGHTLTNRVLWTWQNQGAGRRAQRVSMKGRFFAVWKGRLGVSDYWTRGIGYTRRWQKGMPPSYWPNREERGIAKAKRLATQHPAVNAGPTTGPSKPFRDVPNPWRIGRSQ</sequence>
<dbReference type="EMBL" id="MU128987">
    <property type="protein sequence ID" value="KAF9512415.1"/>
    <property type="molecule type" value="Genomic_DNA"/>
</dbReference>
<name>A0A9P6AW01_9AGAM</name>
<dbReference type="InterPro" id="IPR059242">
    <property type="entry name" value="mS23_dom"/>
</dbReference>
<evidence type="ECO:0000256" key="2">
    <source>
        <dbReference type="ARBA" id="ARBA00009864"/>
    </source>
</evidence>
<dbReference type="AlphaFoldDB" id="A0A9P6AW01"/>
<dbReference type="GO" id="GO:0003735">
    <property type="term" value="F:structural constituent of ribosome"/>
    <property type="evidence" value="ECO:0007669"/>
    <property type="project" value="InterPro"/>
</dbReference>
<dbReference type="OrthoDB" id="5542239at2759"/>
<reference evidence="9" key="1">
    <citation type="journal article" date="2020" name="Nat. Commun.">
        <title>Large-scale genome sequencing of mycorrhizal fungi provides insights into the early evolution of symbiotic traits.</title>
        <authorList>
            <person name="Miyauchi S."/>
            <person name="Kiss E."/>
            <person name="Kuo A."/>
            <person name="Drula E."/>
            <person name="Kohler A."/>
            <person name="Sanchez-Garcia M."/>
            <person name="Morin E."/>
            <person name="Andreopoulos B."/>
            <person name="Barry K.W."/>
            <person name="Bonito G."/>
            <person name="Buee M."/>
            <person name="Carver A."/>
            <person name="Chen C."/>
            <person name="Cichocki N."/>
            <person name="Clum A."/>
            <person name="Culley D."/>
            <person name="Crous P.W."/>
            <person name="Fauchery L."/>
            <person name="Girlanda M."/>
            <person name="Hayes R.D."/>
            <person name="Keri Z."/>
            <person name="LaButti K."/>
            <person name="Lipzen A."/>
            <person name="Lombard V."/>
            <person name="Magnuson J."/>
            <person name="Maillard F."/>
            <person name="Murat C."/>
            <person name="Nolan M."/>
            <person name="Ohm R.A."/>
            <person name="Pangilinan J."/>
            <person name="Pereira M.F."/>
            <person name="Perotto S."/>
            <person name="Peter M."/>
            <person name="Pfister S."/>
            <person name="Riley R."/>
            <person name="Sitrit Y."/>
            <person name="Stielow J.B."/>
            <person name="Szollosi G."/>
            <person name="Zifcakova L."/>
            <person name="Stursova M."/>
            <person name="Spatafora J.W."/>
            <person name="Tedersoo L."/>
            <person name="Vaario L.M."/>
            <person name="Yamada A."/>
            <person name="Yan M."/>
            <person name="Wang P."/>
            <person name="Xu J."/>
            <person name="Bruns T."/>
            <person name="Baldrian P."/>
            <person name="Vilgalys R."/>
            <person name="Dunand C."/>
            <person name="Henrissat B."/>
            <person name="Grigoriev I.V."/>
            <person name="Hibbett D."/>
            <person name="Nagy L.G."/>
            <person name="Martin F.M."/>
        </authorList>
    </citation>
    <scope>NUCLEOTIDE SEQUENCE</scope>
    <source>
        <strain evidence="9">UP504</strain>
    </source>
</reference>
<keyword evidence="4" id="KW-0496">Mitochondrion</keyword>
<evidence type="ECO:0000313" key="9">
    <source>
        <dbReference type="EMBL" id="KAF9512415.1"/>
    </source>
</evidence>
<keyword evidence="5" id="KW-0687">Ribonucleoprotein</keyword>
<dbReference type="GO" id="GO:0005763">
    <property type="term" value="C:mitochondrial small ribosomal subunit"/>
    <property type="evidence" value="ECO:0007669"/>
    <property type="project" value="InterPro"/>
</dbReference>
<evidence type="ECO:0000313" key="10">
    <source>
        <dbReference type="Proteomes" id="UP000886523"/>
    </source>
</evidence>
<dbReference type="Pfam" id="PF13741">
    <property type="entry name" value="MRP-S25"/>
    <property type="match status" value="1"/>
</dbReference>
<comment type="subcellular location">
    <subcellularLocation>
        <location evidence="1">Mitochondrion</location>
    </subcellularLocation>
</comment>
<comment type="caution">
    <text evidence="9">The sequence shown here is derived from an EMBL/GenBank/DDBJ whole genome shotgun (WGS) entry which is preliminary data.</text>
</comment>
<accession>A0A9P6AW01</accession>
<gene>
    <name evidence="9" type="ORF">BS47DRAFT_1394293</name>
</gene>
<evidence type="ECO:0000256" key="8">
    <source>
        <dbReference type="SAM" id="MobiDB-lite"/>
    </source>
</evidence>
<evidence type="ECO:0000256" key="6">
    <source>
        <dbReference type="ARBA" id="ARBA00035137"/>
    </source>
</evidence>
<dbReference type="PANTHER" id="PTHR37799">
    <property type="entry name" value="37S RIBOSOMAL PROTEIN S25, MITOCHONDRIAL"/>
    <property type="match status" value="1"/>
</dbReference>
<proteinExistence type="inferred from homology"/>
<organism evidence="9 10">
    <name type="scientific">Hydnum rufescens UP504</name>
    <dbReference type="NCBI Taxonomy" id="1448309"/>
    <lineage>
        <taxon>Eukaryota</taxon>
        <taxon>Fungi</taxon>
        <taxon>Dikarya</taxon>
        <taxon>Basidiomycota</taxon>
        <taxon>Agaricomycotina</taxon>
        <taxon>Agaricomycetes</taxon>
        <taxon>Cantharellales</taxon>
        <taxon>Hydnaceae</taxon>
        <taxon>Hydnum</taxon>
    </lineage>
</organism>
<comment type="similarity">
    <text evidence="2">Belongs to the mitochondrion-specific ribosomal protein mS23 family.</text>
</comment>
<keyword evidence="10" id="KW-1185">Reference proteome</keyword>
<evidence type="ECO:0000256" key="1">
    <source>
        <dbReference type="ARBA" id="ARBA00004173"/>
    </source>
</evidence>
<evidence type="ECO:0000256" key="5">
    <source>
        <dbReference type="ARBA" id="ARBA00023274"/>
    </source>
</evidence>
<evidence type="ECO:0000256" key="7">
    <source>
        <dbReference type="ARBA" id="ARBA00035421"/>
    </source>
</evidence>
<evidence type="ECO:0000256" key="3">
    <source>
        <dbReference type="ARBA" id="ARBA00022980"/>
    </source>
</evidence>
<protein>
    <recommendedName>
        <fullName evidence="6">Small ribosomal subunit protein mS23</fullName>
    </recommendedName>
    <alternativeName>
        <fullName evidence="7">37S ribosomal protein S25, mitochondrial</fullName>
    </alternativeName>
</protein>
<keyword evidence="3" id="KW-0689">Ribosomal protein</keyword>
<dbReference type="Proteomes" id="UP000886523">
    <property type="component" value="Unassembled WGS sequence"/>
</dbReference>
<evidence type="ECO:0000256" key="4">
    <source>
        <dbReference type="ARBA" id="ARBA00023128"/>
    </source>
</evidence>
<dbReference type="InterPro" id="IPR016939">
    <property type="entry name" value="Ribosomal_mS23_fun"/>
</dbReference>